<dbReference type="GO" id="GO:0030246">
    <property type="term" value="F:carbohydrate binding"/>
    <property type="evidence" value="ECO:0007669"/>
    <property type="project" value="UniProtKB-KW"/>
</dbReference>
<dbReference type="InterPro" id="IPR001079">
    <property type="entry name" value="Galectin_CRD"/>
</dbReference>
<proteinExistence type="evidence at transcript level"/>
<reference evidence="3" key="1">
    <citation type="submission" date="2014-11" db="EMBL/GenBank/DDBJ databases">
        <title>Cloning and expression analysis of galectin from Scapharca broughtonii (SbGal).</title>
        <authorList>
            <person name="Zheng L.B."/>
            <person name="Liu Z.H."/>
            <person name="Wu B."/>
            <person name="Tian J.T."/>
        </authorList>
    </citation>
    <scope>NUCLEOTIDE SEQUENCE</scope>
</reference>
<dbReference type="InterPro" id="IPR013320">
    <property type="entry name" value="ConA-like_dom_sf"/>
</dbReference>
<name>A0A0D5BFL9_ANABR</name>
<dbReference type="InterPro" id="IPR044156">
    <property type="entry name" value="Galectin-like"/>
</dbReference>
<evidence type="ECO:0000313" key="3">
    <source>
        <dbReference type="EMBL" id="AJW60777.1"/>
    </source>
</evidence>
<protein>
    <submittedName>
        <fullName evidence="3">Galectin</fullName>
    </submittedName>
</protein>
<accession>A0A0D5BFL9</accession>
<sequence>MSYQISRVYTPVSYYIPNGLHPGKHIILRGRVTWGTEAFAINLQEAADAGDGCVAFHFNPRPSEGVCVRNHCDGDWGGEERDQPHFPFDDGRSFLLRIEVTDSEFRTYVHGKPYIDFGHRVDLSRVHYLHLTDGAEYYDITFQDRYSLPYRTEIPNGMQVGKAVRITGAAQDNDGFSINFACDCENETCAFHFNPRPNEGVVIRNANLGGWGEEERDYDAEFPFSPGNFFDALFVCTDDQYCVYINEKYFANFNHRCGVSDVNHFHVQGNMDIRSVEYYEPMDDDFVKPIPSGLEKGDVLLFKGFMRPGGDTFSINLMNGTDIGSDIAFHINPRVGEGQVVMNCCMDGGWGEEEREDIPSPFTDRVPFEVKIVTKRNKFKVYVNGKKYMKFRARGNVEDIKGVNVKGDAFIYQTKLLRKLDKPVWERIPGNFREGGWVVVSGIPKKESGGFAINFRCADDDDSDIAFHFNPRLNEGDTVRNACVGGGWQDEERDQPCFPFEEKDTFEVAINAWPDKFITYVNGKHYIDYNHRLPVDSVCHIQLTGDADFFEPEFF</sequence>
<evidence type="ECO:0000259" key="2">
    <source>
        <dbReference type="PROSITE" id="PS51304"/>
    </source>
</evidence>
<dbReference type="PANTHER" id="PTHR11346">
    <property type="entry name" value="GALECTIN"/>
    <property type="match status" value="1"/>
</dbReference>
<dbReference type="SMART" id="SM00908">
    <property type="entry name" value="Gal-bind_lectin"/>
    <property type="match status" value="4"/>
</dbReference>
<dbReference type="Pfam" id="PF00337">
    <property type="entry name" value="Gal-bind_lectin"/>
    <property type="match status" value="4"/>
</dbReference>
<dbReference type="PROSITE" id="PS51304">
    <property type="entry name" value="GALECTIN"/>
    <property type="match status" value="4"/>
</dbReference>
<dbReference type="SMR" id="A0A0D5BFL9"/>
<dbReference type="Gene3D" id="2.60.120.200">
    <property type="match status" value="4"/>
</dbReference>
<evidence type="ECO:0000256" key="1">
    <source>
        <dbReference type="ARBA" id="ARBA00022734"/>
    </source>
</evidence>
<keyword evidence="1" id="KW-0430">Lectin</keyword>
<dbReference type="EMBL" id="KP123598">
    <property type="protein sequence ID" value="AJW60777.1"/>
    <property type="molecule type" value="mRNA"/>
</dbReference>
<dbReference type="AlphaFoldDB" id="A0A0D5BFL9"/>
<organism evidence="3">
    <name type="scientific">Anadara broughtonii</name>
    <name type="common">Blood clam</name>
    <name type="synonym">Scapharca broughtonii</name>
    <dbReference type="NCBI Taxonomy" id="148819"/>
    <lineage>
        <taxon>Eukaryota</taxon>
        <taxon>Metazoa</taxon>
        <taxon>Spiralia</taxon>
        <taxon>Lophotrochozoa</taxon>
        <taxon>Mollusca</taxon>
        <taxon>Bivalvia</taxon>
        <taxon>Autobranchia</taxon>
        <taxon>Pteriomorphia</taxon>
        <taxon>Arcoida</taxon>
        <taxon>Arcoidea</taxon>
        <taxon>Arcidae</taxon>
        <taxon>Anadara</taxon>
    </lineage>
</organism>
<dbReference type="SMART" id="SM00276">
    <property type="entry name" value="GLECT"/>
    <property type="match status" value="4"/>
</dbReference>
<feature type="domain" description="Galectin" evidence="2">
    <location>
        <begin position="150"/>
        <end position="279"/>
    </location>
</feature>
<dbReference type="PANTHER" id="PTHR11346:SF147">
    <property type="entry name" value="GALECTIN"/>
    <property type="match status" value="1"/>
</dbReference>
<feature type="domain" description="Galectin" evidence="2">
    <location>
        <begin position="12"/>
        <end position="143"/>
    </location>
</feature>
<feature type="domain" description="Galectin" evidence="2">
    <location>
        <begin position="424"/>
        <end position="555"/>
    </location>
</feature>
<dbReference type="SUPFAM" id="SSF49899">
    <property type="entry name" value="Concanavalin A-like lectins/glucanases"/>
    <property type="match status" value="4"/>
</dbReference>
<gene>
    <name evidence="3" type="primary">Gal</name>
</gene>
<dbReference type="CDD" id="cd00070">
    <property type="entry name" value="GLECT"/>
    <property type="match status" value="4"/>
</dbReference>
<feature type="domain" description="Galectin" evidence="2">
    <location>
        <begin position="286"/>
        <end position="417"/>
    </location>
</feature>